<reference evidence="1 2" key="1">
    <citation type="submission" date="2023-03" db="EMBL/GenBank/DDBJ databases">
        <title>YIM 152171 draft genome.</title>
        <authorList>
            <person name="Yang Z."/>
        </authorList>
    </citation>
    <scope>NUCLEOTIDE SEQUENCE [LARGE SCALE GENOMIC DNA]</scope>
    <source>
        <strain evidence="1 2">YIM 152171</strain>
    </source>
</reference>
<accession>A0AAP3XS22</accession>
<dbReference type="Gene3D" id="3.40.50.1110">
    <property type="entry name" value="SGNH hydrolase"/>
    <property type="match status" value="1"/>
</dbReference>
<gene>
    <name evidence="1" type="ORF">PZ740_11530</name>
</gene>
<evidence type="ECO:0000313" key="2">
    <source>
        <dbReference type="Proteomes" id="UP001301140"/>
    </source>
</evidence>
<dbReference type="NCBIfam" id="TIGR01681">
    <property type="entry name" value="HAD-SF-IIIC"/>
    <property type="match status" value="1"/>
</dbReference>
<dbReference type="InterPro" id="IPR036514">
    <property type="entry name" value="SGNH_hydro_sf"/>
</dbReference>
<organism evidence="1 2">
    <name type="scientific">Marinimicrococcus flavescens</name>
    <dbReference type="NCBI Taxonomy" id="3031815"/>
    <lineage>
        <taxon>Bacteria</taxon>
        <taxon>Pseudomonadati</taxon>
        <taxon>Pseudomonadota</taxon>
        <taxon>Alphaproteobacteria</taxon>
        <taxon>Geminicoccales</taxon>
        <taxon>Geminicoccaceae</taxon>
        <taxon>Marinimicrococcus</taxon>
    </lineage>
</organism>
<keyword evidence="2" id="KW-1185">Reference proteome</keyword>
<dbReference type="AlphaFoldDB" id="A0AAP3XS22"/>
<dbReference type="Gene3D" id="3.40.50.1000">
    <property type="entry name" value="HAD superfamily/HAD-like"/>
    <property type="match status" value="1"/>
</dbReference>
<dbReference type="RefSeq" id="WP_327789432.1">
    <property type="nucleotide sequence ID" value="NZ_JARGEQ010000104.1"/>
</dbReference>
<comment type="caution">
    <text evidence="1">The sequence shown here is derived from an EMBL/GenBank/DDBJ whole genome shotgun (WGS) entry which is preliminary data.</text>
</comment>
<dbReference type="GO" id="GO:0016788">
    <property type="term" value="F:hydrolase activity, acting on ester bonds"/>
    <property type="evidence" value="ECO:0007669"/>
    <property type="project" value="UniProtKB-ARBA"/>
</dbReference>
<dbReference type="InterPro" id="IPR010033">
    <property type="entry name" value="HAD_SF_ppase_IIIC"/>
</dbReference>
<sequence>MTDDLRLCLEASKDAAALKSALAGTDVLTLATRDAERIVRRLEALEAAPDLRVLYLGNHTLDMFARMVSAASFCRGAHVDGRVGPFDQHMQMLLDPSLGLADYDPHVIFLSLELERLLPQLPAGLAGLGAAAREGLVEQALAAVASWVETARSVTGATLLVGNFWRPCRQHLGIADAKLGHGEAQLYASLNARLFDAYAADPQVFVVDVDHALATAGRRAAHGPRMKLLAKIAWAEPALPQLADLLSRYFASMVLPPRKCLVLDLDNTLWGGVLGEEGPEGIRIAEGDPVGEAFRAFQSAIKAVQRRGLLLAICSKNNLEDVEEAFRLHTDMPLGWSDFAARQVNWEPKHANLQTIAAQLNIGTDSLVFVDDNPAECELIRQLMPEVRTVHLPKDPSTYADLLLDLPELERVALSEEDLRKTEQYHEQAEREAVRVAAGDMRAYLESLETRLTFWPATRAEMTRVHQLFAKTNQFNVTTKRYRPADIERFMASPDWQLEVVAARDRFGDLGIIGAFLVERRADAVAVDSVVLSCRAMGRGVETAIANRIKAIAAGWQPQGRLLAEVRPTRKNKPVLEYFDSQGFALLAATPEGTKHYALDIAQTTPLDCPGITIEAGAPSLESEAS</sequence>
<dbReference type="InterPro" id="IPR023214">
    <property type="entry name" value="HAD_sf"/>
</dbReference>
<dbReference type="SUPFAM" id="SSF56784">
    <property type="entry name" value="HAD-like"/>
    <property type="match status" value="1"/>
</dbReference>
<dbReference type="InterPro" id="IPR010037">
    <property type="entry name" value="FkbH_domain"/>
</dbReference>
<name>A0AAP3XS22_9PROT</name>
<evidence type="ECO:0000313" key="1">
    <source>
        <dbReference type="EMBL" id="MDF1587009.1"/>
    </source>
</evidence>
<dbReference type="EMBL" id="JARGEQ010000104">
    <property type="protein sequence ID" value="MDF1587009.1"/>
    <property type="molecule type" value="Genomic_DNA"/>
</dbReference>
<dbReference type="Proteomes" id="UP001301140">
    <property type="component" value="Unassembled WGS sequence"/>
</dbReference>
<proteinExistence type="predicted"/>
<protein>
    <submittedName>
        <fullName evidence="1">HAD-IIIC family phosphatase</fullName>
    </submittedName>
</protein>
<dbReference type="InterPro" id="IPR036412">
    <property type="entry name" value="HAD-like_sf"/>
</dbReference>
<dbReference type="NCBIfam" id="TIGR01686">
    <property type="entry name" value="FkbH"/>
    <property type="match status" value="1"/>
</dbReference>